<comment type="similarity">
    <text evidence="2 10">Belongs to the mitochondrial carrier (TC 2.A.29) family.</text>
</comment>
<reference evidence="13" key="1">
    <citation type="submission" date="2011-05" db="EMBL/GenBank/DDBJ databases">
        <authorList>
            <person name="Richards S.R."/>
            <person name="Qu J."/>
            <person name="Jiang H."/>
            <person name="Jhangiani S.N."/>
            <person name="Agravi P."/>
            <person name="Goodspeed R."/>
            <person name="Gross S."/>
            <person name="Mandapat C."/>
            <person name="Jackson L."/>
            <person name="Mathew T."/>
            <person name="Pu L."/>
            <person name="Thornton R."/>
            <person name="Saada N."/>
            <person name="Wilczek-Boney K.B."/>
            <person name="Lee S."/>
            <person name="Kovar C."/>
            <person name="Wu Y."/>
            <person name="Scherer S.E."/>
            <person name="Worley K.C."/>
            <person name="Muzny D.M."/>
            <person name="Gibbs R."/>
        </authorList>
    </citation>
    <scope>NUCLEOTIDE SEQUENCE</scope>
    <source>
        <strain evidence="13">Brora</strain>
    </source>
</reference>
<evidence type="ECO:0000256" key="3">
    <source>
        <dbReference type="ARBA" id="ARBA00022448"/>
    </source>
</evidence>
<keyword evidence="13" id="KW-1185">Reference proteome</keyword>
<evidence type="ECO:0000313" key="13">
    <source>
        <dbReference type="Proteomes" id="UP000014500"/>
    </source>
</evidence>
<dbReference type="PANTHER" id="PTHR45624:SF58">
    <property type="entry name" value="CARRIER PROTEIN, PUTATIVE-RELATED"/>
    <property type="match status" value="1"/>
</dbReference>
<feature type="repeat" description="Solcar" evidence="9">
    <location>
        <begin position="12"/>
        <end position="97"/>
    </location>
</feature>
<evidence type="ECO:0000256" key="1">
    <source>
        <dbReference type="ARBA" id="ARBA00004225"/>
    </source>
</evidence>
<evidence type="ECO:0000256" key="4">
    <source>
        <dbReference type="ARBA" id="ARBA00022692"/>
    </source>
</evidence>
<protein>
    <recommendedName>
        <fullName evidence="14">Mitochondrial carrier protein</fullName>
    </recommendedName>
</protein>
<dbReference type="EnsemblMetazoa" id="SMAR008961-RA">
    <property type="protein sequence ID" value="SMAR008961-PA"/>
    <property type="gene ID" value="SMAR008961"/>
</dbReference>
<keyword evidence="4 9" id="KW-0812">Transmembrane</keyword>
<comment type="subcellular location">
    <subcellularLocation>
        <location evidence="1">Mitochondrion membrane</location>
        <topology evidence="1">Multi-pass membrane protein</topology>
    </subcellularLocation>
</comment>
<dbReference type="GO" id="GO:0000064">
    <property type="term" value="F:L-ornithine transmembrane transporter activity"/>
    <property type="evidence" value="ECO:0007669"/>
    <property type="project" value="TreeGrafter"/>
</dbReference>
<dbReference type="FunFam" id="1.50.40.10:FF:000294">
    <property type="entry name" value="Mitochondrial glycine transporter"/>
    <property type="match status" value="1"/>
</dbReference>
<evidence type="ECO:0000313" key="12">
    <source>
        <dbReference type="EnsemblMetazoa" id="SMAR008961-PA"/>
    </source>
</evidence>
<proteinExistence type="inferred from homology"/>
<dbReference type="eggNOG" id="KOG0754">
    <property type="taxonomic scope" value="Eukaryota"/>
</dbReference>
<name>T1J5Q7_STRMM</name>
<dbReference type="InterPro" id="IPR018108">
    <property type="entry name" value="MCP_transmembrane"/>
</dbReference>
<dbReference type="EMBL" id="JH431866">
    <property type="status" value="NOT_ANNOTATED_CDS"/>
    <property type="molecule type" value="Genomic_DNA"/>
</dbReference>
<dbReference type="InterPro" id="IPR002067">
    <property type="entry name" value="MCP"/>
</dbReference>
<dbReference type="PANTHER" id="PTHR45624">
    <property type="entry name" value="MITOCHONDRIAL BASIC AMINO ACIDS TRANSPORTER-RELATED"/>
    <property type="match status" value="1"/>
</dbReference>
<evidence type="ECO:0000256" key="11">
    <source>
        <dbReference type="SAM" id="Phobius"/>
    </source>
</evidence>
<keyword evidence="3 10" id="KW-0813">Transport</keyword>
<feature type="repeat" description="Solcar" evidence="9">
    <location>
        <begin position="188"/>
        <end position="273"/>
    </location>
</feature>
<evidence type="ECO:0000256" key="2">
    <source>
        <dbReference type="ARBA" id="ARBA00006375"/>
    </source>
</evidence>
<dbReference type="SUPFAM" id="SSF103506">
    <property type="entry name" value="Mitochondrial carrier"/>
    <property type="match status" value="1"/>
</dbReference>
<reference evidence="12" key="2">
    <citation type="submission" date="2015-02" db="UniProtKB">
        <authorList>
            <consortium name="EnsemblMetazoa"/>
        </authorList>
    </citation>
    <scope>IDENTIFICATION</scope>
</reference>
<dbReference type="AlphaFoldDB" id="T1J5Q7"/>
<dbReference type="InterPro" id="IPR050567">
    <property type="entry name" value="Mitochondrial_Carrier"/>
</dbReference>
<dbReference type="Proteomes" id="UP000014500">
    <property type="component" value="Unassembled WGS sequence"/>
</dbReference>
<evidence type="ECO:0000256" key="9">
    <source>
        <dbReference type="PROSITE-ProRule" id="PRU00282"/>
    </source>
</evidence>
<evidence type="ECO:0000256" key="6">
    <source>
        <dbReference type="ARBA" id="ARBA00022989"/>
    </source>
</evidence>
<dbReference type="PROSITE" id="PS50920">
    <property type="entry name" value="SOLCAR"/>
    <property type="match status" value="2"/>
</dbReference>
<keyword evidence="7" id="KW-0496">Mitochondrion</keyword>
<keyword evidence="6 11" id="KW-1133">Transmembrane helix</keyword>
<dbReference type="GO" id="GO:0031966">
    <property type="term" value="C:mitochondrial membrane"/>
    <property type="evidence" value="ECO:0007669"/>
    <property type="project" value="UniProtKB-SubCell"/>
</dbReference>
<dbReference type="STRING" id="126957.T1J5Q7"/>
<dbReference type="HOGENOM" id="CLU_1152847_0_0_1"/>
<dbReference type="InterPro" id="IPR023395">
    <property type="entry name" value="MCP_dom_sf"/>
</dbReference>
<dbReference type="PRINTS" id="PR00926">
    <property type="entry name" value="MITOCARRIER"/>
</dbReference>
<feature type="transmembrane region" description="Helical" evidence="11">
    <location>
        <begin position="153"/>
        <end position="174"/>
    </location>
</feature>
<keyword evidence="8 9" id="KW-0472">Membrane</keyword>
<dbReference type="GO" id="GO:1990575">
    <property type="term" value="P:mitochondrial L-ornithine transmembrane transport"/>
    <property type="evidence" value="ECO:0007669"/>
    <property type="project" value="TreeGrafter"/>
</dbReference>
<accession>T1J5Q7</accession>
<dbReference type="PhylomeDB" id="T1J5Q7"/>
<evidence type="ECO:0000256" key="10">
    <source>
        <dbReference type="RuleBase" id="RU000488"/>
    </source>
</evidence>
<dbReference type="Gene3D" id="1.50.40.10">
    <property type="entry name" value="Mitochondrial carrier domain"/>
    <property type="match status" value="2"/>
</dbReference>
<evidence type="ECO:0000256" key="5">
    <source>
        <dbReference type="ARBA" id="ARBA00022737"/>
    </source>
</evidence>
<dbReference type="OMA" id="FESCSMY"/>
<dbReference type="Pfam" id="PF00153">
    <property type="entry name" value="Mito_carr"/>
    <property type="match status" value="2"/>
</dbReference>
<evidence type="ECO:0008006" key="14">
    <source>
        <dbReference type="Google" id="ProtNLM"/>
    </source>
</evidence>
<keyword evidence="5" id="KW-0677">Repeat</keyword>
<sequence>MTHNEERVHWIKEGAIGLGVGVLYGLTSVCVGHPLDTIKTKMQAQVGYEKTGIIQSFVKIMKKEGVVGLYRGCVPPLLGSGIYRSTQFAVFEAAYTYLDTNMGKTEIPYTAGLQTRVIIGSLLSSTSRALIETPLDYIKIRRQTGQNWQFSRLYTGFGVTWARTIGLMTCYFIIIDTQRRNFNQFFSSPVLGPFFASGIAATTAWLVVWPLEYMKSQVQGSYGQDKSVLERMKFVIKERGGFLGLYRGLAPGVIRSFIANGCSMIVMSHAQKKVTELGLRS</sequence>
<organism evidence="12 13">
    <name type="scientific">Strigamia maritima</name>
    <name type="common">European centipede</name>
    <name type="synonym">Geophilus maritimus</name>
    <dbReference type="NCBI Taxonomy" id="126957"/>
    <lineage>
        <taxon>Eukaryota</taxon>
        <taxon>Metazoa</taxon>
        <taxon>Ecdysozoa</taxon>
        <taxon>Arthropoda</taxon>
        <taxon>Myriapoda</taxon>
        <taxon>Chilopoda</taxon>
        <taxon>Pleurostigmophora</taxon>
        <taxon>Geophilomorpha</taxon>
        <taxon>Linotaeniidae</taxon>
        <taxon>Strigamia</taxon>
    </lineage>
</organism>
<feature type="transmembrane region" description="Helical" evidence="11">
    <location>
        <begin position="194"/>
        <end position="211"/>
    </location>
</feature>
<evidence type="ECO:0000256" key="7">
    <source>
        <dbReference type="ARBA" id="ARBA00023128"/>
    </source>
</evidence>
<evidence type="ECO:0000256" key="8">
    <source>
        <dbReference type="ARBA" id="ARBA00023136"/>
    </source>
</evidence>